<gene>
    <name evidence="2" type="ORF">ACFOWA_19550</name>
</gene>
<name>A0ABV8PGU2_9SPHI</name>
<dbReference type="RefSeq" id="WP_378988567.1">
    <property type="nucleotide sequence ID" value="NZ_JBHSBW010000016.1"/>
</dbReference>
<accession>A0ABV8PGU2</accession>
<dbReference type="Pfam" id="PF12040">
    <property type="entry name" value="DUF3526"/>
    <property type="match status" value="1"/>
</dbReference>
<keyword evidence="3" id="KW-1185">Reference proteome</keyword>
<evidence type="ECO:0000313" key="2">
    <source>
        <dbReference type="EMBL" id="MFC4213397.1"/>
    </source>
</evidence>
<dbReference type="Proteomes" id="UP001595789">
    <property type="component" value="Unassembled WGS sequence"/>
</dbReference>
<sequence length="473" mass="54927">MIPTIFKYEWIAIKRGYLLKIGFSVYCLLAFYAVFKGNNMIHNRESILYNIDTAQVARYKTLLVKYDKIDTLTKPGKSTFRLVSNAMRIDQELKNTVSMPTHPYAALSIGQLDNQSFYHQVSLWNNVYNTTAEEIFNPQKLMVGNLDLAYLLIFLLPLLVIGWNYNIQSDEKESGTLLLLKTYARKPIHFTGIKLAFRFGVLFTLVAVLNLIFFTALSNPFNYPTEIAFWLLTTFVYLLFWFALIFLVVSLNQSGKSNAIFLAGCWITILYIIPTALNRHVESSSSSIEKTAFEEARDNDMKVWEIPSSILIDSLKKTKFNADFNKYPITDTPSFKYAAFVEFGQQFNDHIGIANDNIKLSNYKKMLSFNIINPVFSTLSSLNELTRSDLNAYIHYTDAVKQYQQLRRYYIYQFMLGKKPFWVNEFKHFPKFEYQLKYIDRTLVIKNLIHLLTAIITFTTMGLRVGNRQLNSR</sequence>
<feature type="transmembrane region" description="Helical" evidence="1">
    <location>
        <begin position="17"/>
        <end position="35"/>
    </location>
</feature>
<keyword evidence="1" id="KW-1133">Transmembrane helix</keyword>
<dbReference type="InterPro" id="IPR021913">
    <property type="entry name" value="DUF3526"/>
</dbReference>
<feature type="transmembrane region" description="Helical" evidence="1">
    <location>
        <begin position="148"/>
        <end position="167"/>
    </location>
</feature>
<feature type="transmembrane region" description="Helical" evidence="1">
    <location>
        <begin position="448"/>
        <end position="466"/>
    </location>
</feature>
<proteinExistence type="predicted"/>
<dbReference type="PANTHER" id="PTHR43471:SF14">
    <property type="entry name" value="ABC-2 TYPE TRANSPORT SYSTEM PERMEASE PROTEIN"/>
    <property type="match status" value="1"/>
</dbReference>
<protein>
    <submittedName>
        <fullName evidence="2">DUF3526 domain-containing protein</fullName>
    </submittedName>
</protein>
<evidence type="ECO:0000313" key="3">
    <source>
        <dbReference type="Proteomes" id="UP001595789"/>
    </source>
</evidence>
<dbReference type="EMBL" id="JBHSBW010000016">
    <property type="protein sequence ID" value="MFC4213397.1"/>
    <property type="molecule type" value="Genomic_DNA"/>
</dbReference>
<reference evidence="3" key="1">
    <citation type="journal article" date="2019" name="Int. J. Syst. Evol. Microbiol.">
        <title>The Global Catalogue of Microorganisms (GCM) 10K type strain sequencing project: providing services to taxonomists for standard genome sequencing and annotation.</title>
        <authorList>
            <consortium name="The Broad Institute Genomics Platform"/>
            <consortium name="The Broad Institute Genome Sequencing Center for Infectious Disease"/>
            <person name="Wu L."/>
            <person name="Ma J."/>
        </authorList>
    </citation>
    <scope>NUCLEOTIDE SEQUENCE [LARGE SCALE GENOMIC DNA]</scope>
    <source>
        <strain evidence="3">CCM 8691</strain>
    </source>
</reference>
<evidence type="ECO:0000256" key="1">
    <source>
        <dbReference type="SAM" id="Phobius"/>
    </source>
</evidence>
<comment type="caution">
    <text evidence="2">The sequence shown here is derived from an EMBL/GenBank/DDBJ whole genome shotgun (WGS) entry which is preliminary data.</text>
</comment>
<feature type="transmembrane region" description="Helical" evidence="1">
    <location>
        <begin position="195"/>
        <end position="215"/>
    </location>
</feature>
<dbReference type="PANTHER" id="PTHR43471">
    <property type="entry name" value="ABC TRANSPORTER PERMEASE"/>
    <property type="match status" value="1"/>
</dbReference>
<keyword evidence="1" id="KW-0472">Membrane</keyword>
<keyword evidence="1" id="KW-0812">Transmembrane</keyword>
<feature type="transmembrane region" description="Helical" evidence="1">
    <location>
        <begin position="227"/>
        <end position="247"/>
    </location>
</feature>
<organism evidence="2 3">
    <name type="scientific">Pedobacter lithocola</name>
    <dbReference type="NCBI Taxonomy" id="1908239"/>
    <lineage>
        <taxon>Bacteria</taxon>
        <taxon>Pseudomonadati</taxon>
        <taxon>Bacteroidota</taxon>
        <taxon>Sphingobacteriia</taxon>
        <taxon>Sphingobacteriales</taxon>
        <taxon>Sphingobacteriaceae</taxon>
        <taxon>Pedobacter</taxon>
    </lineage>
</organism>